<sequence>MGKSPTKKAKCDYCKQSFRPQNLRRHIEKCERDHRAQKGLRKYEKKLRAGIFASTQEAAVATSSRIDPPQTPPRHTSPSPEVILGDSMEIEDDVRVAPDVHSDPFEHTNPPLPEVDPPSVAGSLPSYSHEPLDKIRIRYHPRSNRPDDIIDFKDYSARKGPTASFVPDKEPWKPAFQTREDFELAEIMLEASMNRTLGDRLLSVIQACISGNGKVTFSKFSDVMDAWDLAALRVAPFEKHSISVPYKGRDHSFDVWARSPLQWAFDLLEQPQLAQEMVWDAEQIFRKLGDEWDQVIDEPWTAGTWWKIQGQIPNGGDPLVFLLYADKTKLSTFGTEKGYPVIARILNLPHGIRNGNTIGGGCVVGWLPHVSEDPAETGKPGFVNFKRVVWHESFKTIIQPIIEHGRVGHWFKCGDGKQRHLFPIILILSADYEEQSVMALTRGSGGKFPCPICLVPASQQTDLLTRHPLRTAEQSQQVVKDARLKPTLEQRDQLLSDYGLHNVESVFWDVPFMDPHRALSFDRLHSNNSGLGGHHLWEEFKSIIEGYGREASTKVNQHMKILQNMRTYAVLDMYLSFEAHNHASITQGNAAVKKFSELISRYIQLSNQNAGDDSHAVKDWNFPKFHALQHAFSDILAKGATRNFNTKPNEKMHGPLKKAYLL</sequence>
<proteinExistence type="predicted"/>
<protein>
    <submittedName>
        <fullName evidence="1">Uncharacterized protein</fullName>
    </submittedName>
</protein>
<reference evidence="1" key="1">
    <citation type="submission" date="2021-02" db="EMBL/GenBank/DDBJ databases">
        <authorList>
            <consortium name="DOE Joint Genome Institute"/>
            <person name="Ahrendt S."/>
            <person name="Looney B.P."/>
            <person name="Miyauchi S."/>
            <person name="Morin E."/>
            <person name="Drula E."/>
            <person name="Courty P.E."/>
            <person name="Chicoki N."/>
            <person name="Fauchery L."/>
            <person name="Kohler A."/>
            <person name="Kuo A."/>
            <person name="Labutti K."/>
            <person name="Pangilinan J."/>
            <person name="Lipzen A."/>
            <person name="Riley R."/>
            <person name="Andreopoulos W."/>
            <person name="He G."/>
            <person name="Johnson J."/>
            <person name="Barry K.W."/>
            <person name="Grigoriev I.V."/>
            <person name="Nagy L."/>
            <person name="Hibbett D."/>
            <person name="Henrissat B."/>
            <person name="Matheny P.B."/>
            <person name="Labbe J."/>
            <person name="Martin F."/>
        </authorList>
    </citation>
    <scope>NUCLEOTIDE SEQUENCE</scope>
    <source>
        <strain evidence="1">EC-137</strain>
    </source>
</reference>
<reference evidence="1" key="2">
    <citation type="journal article" date="2022" name="New Phytol.">
        <title>Evolutionary transition to the ectomycorrhizal habit in the genomes of a hyperdiverse lineage of mushroom-forming fungi.</title>
        <authorList>
            <person name="Looney B."/>
            <person name="Miyauchi S."/>
            <person name="Morin E."/>
            <person name="Drula E."/>
            <person name="Courty P.E."/>
            <person name="Kohler A."/>
            <person name="Kuo A."/>
            <person name="LaButti K."/>
            <person name="Pangilinan J."/>
            <person name="Lipzen A."/>
            <person name="Riley R."/>
            <person name="Andreopoulos W."/>
            <person name="He G."/>
            <person name="Johnson J."/>
            <person name="Nolan M."/>
            <person name="Tritt A."/>
            <person name="Barry K.W."/>
            <person name="Grigoriev I.V."/>
            <person name="Nagy L.G."/>
            <person name="Hibbett D."/>
            <person name="Henrissat B."/>
            <person name="Matheny P.B."/>
            <person name="Labbe J."/>
            <person name="Martin F.M."/>
        </authorList>
    </citation>
    <scope>NUCLEOTIDE SEQUENCE</scope>
    <source>
        <strain evidence="1">EC-137</strain>
    </source>
</reference>
<keyword evidence="2" id="KW-1185">Reference proteome</keyword>
<evidence type="ECO:0000313" key="2">
    <source>
        <dbReference type="Proteomes" id="UP000814128"/>
    </source>
</evidence>
<comment type="caution">
    <text evidence="1">The sequence shown here is derived from an EMBL/GenBank/DDBJ whole genome shotgun (WGS) entry which is preliminary data.</text>
</comment>
<gene>
    <name evidence="1" type="ORF">K488DRAFT_74803</name>
</gene>
<dbReference type="EMBL" id="MU274000">
    <property type="protein sequence ID" value="KAI0027107.1"/>
    <property type="molecule type" value="Genomic_DNA"/>
</dbReference>
<accession>A0ACB8Q638</accession>
<organism evidence="1 2">
    <name type="scientific">Vararia minispora EC-137</name>
    <dbReference type="NCBI Taxonomy" id="1314806"/>
    <lineage>
        <taxon>Eukaryota</taxon>
        <taxon>Fungi</taxon>
        <taxon>Dikarya</taxon>
        <taxon>Basidiomycota</taxon>
        <taxon>Agaricomycotina</taxon>
        <taxon>Agaricomycetes</taxon>
        <taxon>Russulales</taxon>
        <taxon>Lachnocladiaceae</taxon>
        <taxon>Vararia</taxon>
    </lineage>
</organism>
<evidence type="ECO:0000313" key="1">
    <source>
        <dbReference type="EMBL" id="KAI0027107.1"/>
    </source>
</evidence>
<dbReference type="Proteomes" id="UP000814128">
    <property type="component" value="Unassembled WGS sequence"/>
</dbReference>
<name>A0ACB8Q638_9AGAM</name>